<feature type="transmembrane region" description="Helical" evidence="1">
    <location>
        <begin position="16"/>
        <end position="44"/>
    </location>
</feature>
<dbReference type="AlphaFoldDB" id="A0A9P0B242"/>
<dbReference type="GO" id="GO:0070291">
    <property type="term" value="P:N-acylethanolamine metabolic process"/>
    <property type="evidence" value="ECO:0007669"/>
    <property type="project" value="TreeGrafter"/>
</dbReference>
<dbReference type="SUPFAM" id="SSF51695">
    <property type="entry name" value="PLC-like phosphodiesterases"/>
    <property type="match status" value="1"/>
</dbReference>
<dbReference type="EMBL" id="OV121134">
    <property type="protein sequence ID" value="CAH0553477.1"/>
    <property type="molecule type" value="Genomic_DNA"/>
</dbReference>
<sequence>LIESCVTFTFVLYGTWFLITEIFCSALPFGILFTIALIAAVHFLRVPAPDPSIVEAIVGKELDLEGDGYQMKTVAHRGAGLDAPENSLAAFKMCNDNGCDAIEFDVSLTSDGVPIVFHDNTVERMSDSNKEISKTQWVDLAKLDISVKHPYKDRYPNTNIPTLQQTVEQLLSSGQKMFIDIKDNNTKMVKIIHDLFAQHNELYSKAVVSSFFPNIVYLIRKGDPKIVCSMAWRPNVFANEYFKYPEGPGPRRYSIWYKHYTAYLLDILLEWAFPRVLFYLLGLSIVLLHKDHISPQVIYKWRKKGVRVMAWTVNSPTEKQHLARNLKITYLTDTLTGESTTHSLSC</sequence>
<dbReference type="GO" id="GO:0006644">
    <property type="term" value="P:phospholipid metabolic process"/>
    <property type="evidence" value="ECO:0007669"/>
    <property type="project" value="TreeGrafter"/>
</dbReference>
<protein>
    <recommendedName>
        <fullName evidence="2">GP-PDE domain-containing protein</fullName>
    </recommendedName>
</protein>
<dbReference type="PANTHER" id="PTHR46320:SF1">
    <property type="entry name" value="GLYCEROPHOSPHODIESTER PHOSPHODIESTERASE 1"/>
    <property type="match status" value="1"/>
</dbReference>
<dbReference type="GO" id="GO:0008889">
    <property type="term" value="F:glycerophosphodiester phosphodiesterase activity"/>
    <property type="evidence" value="ECO:0007669"/>
    <property type="project" value="TreeGrafter"/>
</dbReference>
<reference evidence="3" key="1">
    <citation type="submission" date="2021-12" db="EMBL/GenBank/DDBJ databases">
        <authorList>
            <person name="King R."/>
        </authorList>
    </citation>
    <scope>NUCLEOTIDE SEQUENCE</scope>
</reference>
<proteinExistence type="predicted"/>
<dbReference type="GO" id="GO:0006580">
    <property type="term" value="P:ethanolamine metabolic process"/>
    <property type="evidence" value="ECO:0007669"/>
    <property type="project" value="TreeGrafter"/>
</dbReference>
<dbReference type="InterPro" id="IPR017946">
    <property type="entry name" value="PLC-like_Pdiesterase_TIM-brl"/>
</dbReference>
<evidence type="ECO:0000256" key="1">
    <source>
        <dbReference type="SAM" id="Phobius"/>
    </source>
</evidence>
<dbReference type="Proteomes" id="UP001154078">
    <property type="component" value="Chromosome 3"/>
</dbReference>
<dbReference type="InterPro" id="IPR030395">
    <property type="entry name" value="GP_PDE_dom"/>
</dbReference>
<dbReference type="Gene3D" id="3.20.20.190">
    <property type="entry name" value="Phosphatidylinositol (PI) phosphodiesterase"/>
    <property type="match status" value="1"/>
</dbReference>
<gene>
    <name evidence="3" type="ORF">MELIAE_LOCUS5464</name>
</gene>
<evidence type="ECO:0000313" key="3">
    <source>
        <dbReference type="EMBL" id="CAH0553477.1"/>
    </source>
</evidence>
<accession>A0A9P0B242</accession>
<name>A0A9P0B242_BRAAE</name>
<keyword evidence="1" id="KW-1133">Transmembrane helix</keyword>
<dbReference type="PROSITE" id="PS51704">
    <property type="entry name" value="GP_PDE"/>
    <property type="match status" value="1"/>
</dbReference>
<dbReference type="CDD" id="cd08573">
    <property type="entry name" value="GDPD_GDE1"/>
    <property type="match status" value="1"/>
</dbReference>
<dbReference type="GO" id="GO:0005886">
    <property type="term" value="C:plasma membrane"/>
    <property type="evidence" value="ECO:0007669"/>
    <property type="project" value="TreeGrafter"/>
</dbReference>
<feature type="domain" description="GP-PDE" evidence="2">
    <location>
        <begin position="71"/>
        <end position="346"/>
    </location>
</feature>
<feature type="non-terminal residue" evidence="3">
    <location>
        <position position="1"/>
    </location>
</feature>
<dbReference type="OrthoDB" id="197419at2759"/>
<organism evidence="3 4">
    <name type="scientific">Brassicogethes aeneus</name>
    <name type="common">Rape pollen beetle</name>
    <name type="synonym">Meligethes aeneus</name>
    <dbReference type="NCBI Taxonomy" id="1431903"/>
    <lineage>
        <taxon>Eukaryota</taxon>
        <taxon>Metazoa</taxon>
        <taxon>Ecdysozoa</taxon>
        <taxon>Arthropoda</taxon>
        <taxon>Hexapoda</taxon>
        <taxon>Insecta</taxon>
        <taxon>Pterygota</taxon>
        <taxon>Neoptera</taxon>
        <taxon>Endopterygota</taxon>
        <taxon>Coleoptera</taxon>
        <taxon>Polyphaga</taxon>
        <taxon>Cucujiformia</taxon>
        <taxon>Nitidulidae</taxon>
        <taxon>Meligethinae</taxon>
        <taxon>Brassicogethes</taxon>
    </lineage>
</organism>
<keyword evidence="1" id="KW-0472">Membrane</keyword>
<dbReference type="Pfam" id="PF03009">
    <property type="entry name" value="GDPD"/>
    <property type="match status" value="1"/>
</dbReference>
<keyword evidence="1" id="KW-0812">Transmembrane</keyword>
<dbReference type="PANTHER" id="PTHR46320">
    <property type="entry name" value="GLYCEROPHOSPHODIESTER PHOSPHODIESTERASE 1"/>
    <property type="match status" value="1"/>
</dbReference>
<evidence type="ECO:0000313" key="4">
    <source>
        <dbReference type="Proteomes" id="UP001154078"/>
    </source>
</evidence>
<evidence type="ECO:0000259" key="2">
    <source>
        <dbReference type="PROSITE" id="PS51704"/>
    </source>
</evidence>
<keyword evidence="4" id="KW-1185">Reference proteome</keyword>